<feature type="domain" description="tRNA-specific 2-thiouridylase MnmA-like C-terminal" evidence="1">
    <location>
        <begin position="106"/>
        <end position="182"/>
    </location>
</feature>
<evidence type="ECO:0000259" key="2">
    <source>
        <dbReference type="Pfam" id="PF20259"/>
    </source>
</evidence>
<evidence type="ECO:0000259" key="1">
    <source>
        <dbReference type="Pfam" id="PF20258"/>
    </source>
</evidence>
<organism evidence="3">
    <name type="scientific">marine sediment metagenome</name>
    <dbReference type="NCBI Taxonomy" id="412755"/>
    <lineage>
        <taxon>unclassified sequences</taxon>
        <taxon>metagenomes</taxon>
        <taxon>ecological metagenomes</taxon>
    </lineage>
</organism>
<sequence>ADKADVRRIAAELGLSVADKPDSQDICFVDGNYAELLRRRRPEAFRPGDILNSAGRVLGRHEGVGNFTIGQRRGLGVAAGAPMYVTRIDPAAATVTIGPKDEVMSSRLTASDANWHVDLPVAGGEFQATVQVRYNHAGAPGRVSVTGPATFKVTFDRPVAAITPGQAAVVYDGDRLLGGGWID</sequence>
<accession>A0A0F9E6B2</accession>
<dbReference type="AlphaFoldDB" id="A0A0F9E6B2"/>
<feature type="non-terminal residue" evidence="3">
    <location>
        <position position="1"/>
    </location>
</feature>
<dbReference type="Gene3D" id="2.30.30.280">
    <property type="entry name" value="Adenine nucleotide alpha hydrolases-like domains"/>
    <property type="match status" value="1"/>
</dbReference>
<proteinExistence type="predicted"/>
<dbReference type="Pfam" id="PF03054">
    <property type="entry name" value="tRNA_Me_trans"/>
    <property type="match status" value="1"/>
</dbReference>
<dbReference type="Pfam" id="PF20259">
    <property type="entry name" value="tRNA_Me_trans_M"/>
    <property type="match status" value="1"/>
</dbReference>
<gene>
    <name evidence="3" type="ORF">LCGC14_2114070</name>
</gene>
<dbReference type="SUPFAM" id="SSF52402">
    <property type="entry name" value="Adenine nucleotide alpha hydrolases-like"/>
    <property type="match status" value="1"/>
</dbReference>
<dbReference type="InterPro" id="IPR046884">
    <property type="entry name" value="MnmA-like_central"/>
</dbReference>
<comment type="caution">
    <text evidence="3">The sequence shown here is derived from an EMBL/GenBank/DDBJ whole genome shotgun (WGS) entry which is preliminary data.</text>
</comment>
<dbReference type="InterPro" id="IPR046885">
    <property type="entry name" value="MnmA-like_C"/>
</dbReference>
<dbReference type="GO" id="GO:0016783">
    <property type="term" value="F:sulfurtransferase activity"/>
    <property type="evidence" value="ECO:0007669"/>
    <property type="project" value="InterPro"/>
</dbReference>
<dbReference type="InterPro" id="IPR014729">
    <property type="entry name" value="Rossmann-like_a/b/a_fold"/>
</dbReference>
<dbReference type="Gene3D" id="3.40.50.620">
    <property type="entry name" value="HUPs"/>
    <property type="match status" value="1"/>
</dbReference>
<name>A0A0F9E6B2_9ZZZZ</name>
<dbReference type="EMBL" id="LAZR01026184">
    <property type="protein sequence ID" value="KKL69524.1"/>
    <property type="molecule type" value="Genomic_DNA"/>
</dbReference>
<reference evidence="3" key="1">
    <citation type="journal article" date="2015" name="Nature">
        <title>Complex archaea that bridge the gap between prokaryotes and eukaryotes.</title>
        <authorList>
            <person name="Spang A."/>
            <person name="Saw J.H."/>
            <person name="Jorgensen S.L."/>
            <person name="Zaremba-Niedzwiedzka K."/>
            <person name="Martijn J."/>
            <person name="Lind A.E."/>
            <person name="van Eijk R."/>
            <person name="Schleper C."/>
            <person name="Guy L."/>
            <person name="Ettema T.J."/>
        </authorList>
    </citation>
    <scope>NUCLEOTIDE SEQUENCE</scope>
</reference>
<dbReference type="Pfam" id="PF20258">
    <property type="entry name" value="tRNA_Me_trans_C"/>
    <property type="match status" value="1"/>
</dbReference>
<dbReference type="PANTHER" id="PTHR11933:SF5">
    <property type="entry name" value="MITOCHONDRIAL TRNA-SPECIFIC 2-THIOURIDYLASE 1"/>
    <property type="match status" value="1"/>
</dbReference>
<evidence type="ECO:0000313" key="3">
    <source>
        <dbReference type="EMBL" id="KKL69524.1"/>
    </source>
</evidence>
<protein>
    <recommendedName>
        <fullName evidence="4">tRNA-specific 2-thiouridylase MnmA</fullName>
    </recommendedName>
</protein>
<feature type="domain" description="tRNA-specific 2-thiouridylase MnmA-like central" evidence="2">
    <location>
        <begin position="39"/>
        <end position="98"/>
    </location>
</feature>
<dbReference type="Gene3D" id="2.40.30.10">
    <property type="entry name" value="Translation factors"/>
    <property type="match status" value="1"/>
</dbReference>
<dbReference type="GO" id="GO:0002143">
    <property type="term" value="P:tRNA wobble position uridine thiolation"/>
    <property type="evidence" value="ECO:0007669"/>
    <property type="project" value="TreeGrafter"/>
</dbReference>
<evidence type="ECO:0008006" key="4">
    <source>
        <dbReference type="Google" id="ProtNLM"/>
    </source>
</evidence>
<dbReference type="PANTHER" id="PTHR11933">
    <property type="entry name" value="TRNA 5-METHYLAMINOMETHYL-2-THIOURIDYLATE -METHYLTRANSFERASE"/>
    <property type="match status" value="1"/>
</dbReference>
<dbReference type="InterPro" id="IPR023382">
    <property type="entry name" value="MnmA-like_central_sf"/>
</dbReference>